<dbReference type="EMBL" id="CP017015">
    <property type="protein sequence ID" value="AOG60754.1"/>
    <property type="molecule type" value="Genomic_DNA"/>
</dbReference>
<dbReference type="STRING" id="216938.SHELI_v1c08050"/>
<dbReference type="AlphaFoldDB" id="A0A1B3SLF4"/>
<proteinExistence type="predicted"/>
<gene>
    <name evidence="1" type="ORF">SHELI_v1c08050</name>
</gene>
<organism evidence="1 2">
    <name type="scientific">Spiroplasma helicoides</name>
    <dbReference type="NCBI Taxonomy" id="216938"/>
    <lineage>
        <taxon>Bacteria</taxon>
        <taxon>Bacillati</taxon>
        <taxon>Mycoplasmatota</taxon>
        <taxon>Mollicutes</taxon>
        <taxon>Entomoplasmatales</taxon>
        <taxon>Spiroplasmataceae</taxon>
        <taxon>Spiroplasma</taxon>
    </lineage>
</organism>
<dbReference type="RefSeq" id="WP_157087589.1">
    <property type="nucleotide sequence ID" value="NZ_CP017015.1"/>
</dbReference>
<dbReference type="OrthoDB" id="389234at2"/>
<keyword evidence="2" id="KW-1185">Reference proteome</keyword>
<protein>
    <submittedName>
        <fullName evidence="1">Uncharacterized protein</fullName>
    </submittedName>
</protein>
<accession>A0A1B3SLF4</accession>
<dbReference type="Proteomes" id="UP000094378">
    <property type="component" value="Chromosome"/>
</dbReference>
<sequence>MILEIFKGTFEDIINYYNNDCLSKQSIKNNQVKIKFDYKELSQADKPNDLEKIINQVIKEIYHWRQENQSQLLDENFDSKTFAKLEMILSSAQFALESLFECYKSINYLTREENGKVVIDINNKFAVRKILSLASNILSKYEQLPSRLKGSEELAKIIETIKDITGTEDVNIIFRLSSEILSKHGNLLNLDHFINYDALVDEYGWVHDIVKLSRVNADILNLLINIEIYLNILNNNFYKSKGISVME</sequence>
<evidence type="ECO:0000313" key="1">
    <source>
        <dbReference type="EMBL" id="AOG60754.1"/>
    </source>
</evidence>
<name>A0A1B3SLF4_9MOLU</name>
<reference evidence="1 2" key="1">
    <citation type="submission" date="2016-08" db="EMBL/GenBank/DDBJ databases">
        <title>Complete genome sequence of Spiroplasma helicoides TABS-2 (DSM 22551).</title>
        <authorList>
            <person name="Shen W.-Y."/>
            <person name="Lo W.-S."/>
            <person name="Lai Y.-C."/>
            <person name="Kuo C.-H."/>
        </authorList>
    </citation>
    <scope>NUCLEOTIDE SEQUENCE [LARGE SCALE GENOMIC DNA]</scope>
    <source>
        <strain evidence="1 2">TABS-2</strain>
    </source>
</reference>
<dbReference type="KEGG" id="shj:SHELI_v1c08050"/>
<evidence type="ECO:0000313" key="2">
    <source>
        <dbReference type="Proteomes" id="UP000094378"/>
    </source>
</evidence>